<comment type="caution">
    <text evidence="2">The sequence shown here is derived from an EMBL/GenBank/DDBJ whole genome shotgun (WGS) entry which is preliminary data.</text>
</comment>
<accession>A0A9P8KZ13</accession>
<evidence type="ECO:0000313" key="2">
    <source>
        <dbReference type="EMBL" id="KAH0533533.1"/>
    </source>
</evidence>
<feature type="compositionally biased region" description="Gly residues" evidence="1">
    <location>
        <begin position="20"/>
        <end position="30"/>
    </location>
</feature>
<feature type="region of interest" description="Disordered" evidence="1">
    <location>
        <begin position="16"/>
        <end position="85"/>
    </location>
</feature>
<feature type="non-terminal residue" evidence="2">
    <location>
        <position position="149"/>
    </location>
</feature>
<sequence length="149" mass="13839">MLVGFPSESVVRMKMDPEGEGAGAGPGPGRGVTRESGGLTNGGGGVGAENGGGISAGGGMPEDGVTTGMGPGNNPVTTSVTGAGVVDPVNGGMETIVNMAGGPGGPVVGMGTRVTTAGGGREGEETVIGMSVGAPGTIGVGIETSTGVK</sequence>
<gene>
    <name evidence="2" type="ORF">GP486_008993</name>
</gene>
<evidence type="ECO:0000256" key="1">
    <source>
        <dbReference type="SAM" id="MobiDB-lite"/>
    </source>
</evidence>
<name>A0A9P8KZ13_9PEZI</name>
<organism evidence="2 3">
    <name type="scientific">Trichoglossum hirsutum</name>
    <dbReference type="NCBI Taxonomy" id="265104"/>
    <lineage>
        <taxon>Eukaryota</taxon>
        <taxon>Fungi</taxon>
        <taxon>Dikarya</taxon>
        <taxon>Ascomycota</taxon>
        <taxon>Pezizomycotina</taxon>
        <taxon>Geoglossomycetes</taxon>
        <taxon>Geoglossales</taxon>
        <taxon>Geoglossaceae</taxon>
        <taxon>Trichoglossum</taxon>
    </lineage>
</organism>
<evidence type="ECO:0000313" key="3">
    <source>
        <dbReference type="Proteomes" id="UP000750711"/>
    </source>
</evidence>
<dbReference type="Proteomes" id="UP000750711">
    <property type="component" value="Unassembled WGS sequence"/>
</dbReference>
<dbReference type="EMBL" id="JAGHQM010004847">
    <property type="protein sequence ID" value="KAH0533533.1"/>
    <property type="molecule type" value="Genomic_DNA"/>
</dbReference>
<reference evidence="2" key="1">
    <citation type="submission" date="2021-03" db="EMBL/GenBank/DDBJ databases">
        <title>Comparative genomics and phylogenomic investigation of the class Geoglossomycetes provide insights into ecological specialization and systematics.</title>
        <authorList>
            <person name="Melie T."/>
            <person name="Pirro S."/>
            <person name="Miller A.N."/>
            <person name="Quandt A."/>
        </authorList>
    </citation>
    <scope>NUCLEOTIDE SEQUENCE</scope>
    <source>
        <strain evidence="2">CAQ_001_2017</strain>
    </source>
</reference>
<dbReference type="AlphaFoldDB" id="A0A9P8KZ13"/>
<keyword evidence="3" id="KW-1185">Reference proteome</keyword>
<feature type="compositionally biased region" description="Gly residues" evidence="1">
    <location>
        <begin position="39"/>
        <end position="71"/>
    </location>
</feature>
<protein>
    <submittedName>
        <fullName evidence="2">Uncharacterized protein</fullName>
    </submittedName>
</protein>
<proteinExistence type="predicted"/>